<dbReference type="Proteomes" id="UP000436088">
    <property type="component" value="Unassembled WGS sequence"/>
</dbReference>
<dbReference type="AlphaFoldDB" id="A0A6A3D6T5"/>
<feature type="compositionally biased region" description="Basic and acidic residues" evidence="1">
    <location>
        <begin position="54"/>
        <end position="64"/>
    </location>
</feature>
<accession>A0A6A3D6T5</accession>
<sequence length="64" mass="6803">MERRAEESKGARGHSSNEDGDGGGAVTGSTMAQENAKLSHGKSPRVIGKAPTPKLREEDYCFRG</sequence>
<evidence type="ECO:0000256" key="1">
    <source>
        <dbReference type="SAM" id="MobiDB-lite"/>
    </source>
</evidence>
<name>A0A6A3D6T5_HIBSY</name>
<proteinExistence type="predicted"/>
<feature type="compositionally biased region" description="Basic and acidic residues" evidence="1">
    <location>
        <begin position="1"/>
        <end position="10"/>
    </location>
</feature>
<comment type="caution">
    <text evidence="2">The sequence shown here is derived from an EMBL/GenBank/DDBJ whole genome shotgun (WGS) entry which is preliminary data.</text>
</comment>
<dbReference type="EMBL" id="VEPZ02000047">
    <property type="protein sequence ID" value="KAE8734959.1"/>
    <property type="molecule type" value="Genomic_DNA"/>
</dbReference>
<organism evidence="2 3">
    <name type="scientific">Hibiscus syriacus</name>
    <name type="common">Rose of Sharon</name>
    <dbReference type="NCBI Taxonomy" id="106335"/>
    <lineage>
        <taxon>Eukaryota</taxon>
        <taxon>Viridiplantae</taxon>
        <taxon>Streptophyta</taxon>
        <taxon>Embryophyta</taxon>
        <taxon>Tracheophyta</taxon>
        <taxon>Spermatophyta</taxon>
        <taxon>Magnoliopsida</taxon>
        <taxon>eudicotyledons</taxon>
        <taxon>Gunneridae</taxon>
        <taxon>Pentapetalae</taxon>
        <taxon>rosids</taxon>
        <taxon>malvids</taxon>
        <taxon>Malvales</taxon>
        <taxon>Malvaceae</taxon>
        <taxon>Malvoideae</taxon>
        <taxon>Hibiscus</taxon>
    </lineage>
</organism>
<feature type="region of interest" description="Disordered" evidence="1">
    <location>
        <begin position="1"/>
        <end position="64"/>
    </location>
</feature>
<gene>
    <name evidence="2" type="ORF">F3Y22_tig00000541pilonHSYRG00122</name>
</gene>
<evidence type="ECO:0000313" key="2">
    <source>
        <dbReference type="EMBL" id="KAE8734959.1"/>
    </source>
</evidence>
<evidence type="ECO:0000313" key="3">
    <source>
        <dbReference type="Proteomes" id="UP000436088"/>
    </source>
</evidence>
<reference evidence="2" key="1">
    <citation type="submission" date="2019-09" db="EMBL/GenBank/DDBJ databases">
        <title>Draft genome information of white flower Hibiscus syriacus.</title>
        <authorList>
            <person name="Kim Y.-M."/>
        </authorList>
    </citation>
    <scope>NUCLEOTIDE SEQUENCE [LARGE SCALE GENOMIC DNA]</scope>
    <source>
        <strain evidence="2">YM2019G1</strain>
    </source>
</reference>
<protein>
    <submittedName>
        <fullName evidence="2">Uncharacterized protein</fullName>
    </submittedName>
</protein>
<keyword evidence="3" id="KW-1185">Reference proteome</keyword>